<keyword evidence="1" id="KW-1133">Transmembrane helix</keyword>
<keyword evidence="1" id="KW-0812">Transmembrane</keyword>
<evidence type="ECO:0000313" key="3">
    <source>
        <dbReference type="Proteomes" id="UP001596512"/>
    </source>
</evidence>
<dbReference type="EMBL" id="JBHTEY010000004">
    <property type="protein sequence ID" value="MFC7614301.1"/>
    <property type="molecule type" value="Genomic_DNA"/>
</dbReference>
<comment type="caution">
    <text evidence="2">The sequence shown here is derived from an EMBL/GenBank/DDBJ whole genome shotgun (WGS) entry which is preliminary data.</text>
</comment>
<feature type="transmembrane region" description="Helical" evidence="1">
    <location>
        <begin position="82"/>
        <end position="101"/>
    </location>
</feature>
<dbReference type="Proteomes" id="UP001596512">
    <property type="component" value="Unassembled WGS sequence"/>
</dbReference>
<gene>
    <name evidence="2" type="ORF">ACFQV2_12935</name>
</gene>
<feature type="transmembrane region" description="Helical" evidence="1">
    <location>
        <begin position="51"/>
        <end position="70"/>
    </location>
</feature>
<evidence type="ECO:0000256" key="1">
    <source>
        <dbReference type="SAM" id="Phobius"/>
    </source>
</evidence>
<keyword evidence="1" id="KW-0472">Membrane</keyword>
<name>A0ABW2TNB5_9PSEU</name>
<keyword evidence="3" id="KW-1185">Reference proteome</keyword>
<organism evidence="2 3">
    <name type="scientific">Actinokineospora soli</name>
    <dbReference type="NCBI Taxonomy" id="1048753"/>
    <lineage>
        <taxon>Bacteria</taxon>
        <taxon>Bacillati</taxon>
        <taxon>Actinomycetota</taxon>
        <taxon>Actinomycetes</taxon>
        <taxon>Pseudonocardiales</taxon>
        <taxon>Pseudonocardiaceae</taxon>
        <taxon>Actinokineospora</taxon>
    </lineage>
</organism>
<accession>A0ABW2TNB5</accession>
<reference evidence="3" key="1">
    <citation type="journal article" date="2019" name="Int. J. Syst. Evol. Microbiol.">
        <title>The Global Catalogue of Microorganisms (GCM) 10K type strain sequencing project: providing services to taxonomists for standard genome sequencing and annotation.</title>
        <authorList>
            <consortium name="The Broad Institute Genomics Platform"/>
            <consortium name="The Broad Institute Genome Sequencing Center for Infectious Disease"/>
            <person name="Wu L."/>
            <person name="Ma J."/>
        </authorList>
    </citation>
    <scope>NUCLEOTIDE SEQUENCE [LARGE SCALE GENOMIC DNA]</scope>
    <source>
        <strain evidence="3">JCM 17695</strain>
    </source>
</reference>
<feature type="transmembrane region" description="Helical" evidence="1">
    <location>
        <begin position="25"/>
        <end position="45"/>
    </location>
</feature>
<evidence type="ECO:0000313" key="2">
    <source>
        <dbReference type="EMBL" id="MFC7614301.1"/>
    </source>
</evidence>
<proteinExistence type="predicted"/>
<sequence length="121" mass="12711">MARDRHHGRDSPGDRGARGVRPRDAIAEYAALAVLFAGAVLAAGIRSATGWRAALVLSAPVATALLARLVQAVHDGPMNDTVSTLIFFGAPLVFLVAATLMRPGSPRMASRTWPVRPSGRS</sequence>
<protein>
    <submittedName>
        <fullName evidence="2">Uncharacterized protein</fullName>
    </submittedName>
</protein>